<protein>
    <submittedName>
        <fullName evidence="2">Uncharacterized protein</fullName>
    </submittedName>
</protein>
<accession>A0ABM6IF17</accession>
<keyword evidence="1" id="KW-0812">Transmembrane</keyword>
<reference evidence="2 3" key="1">
    <citation type="submission" date="2017-01" db="EMBL/GenBank/DDBJ databases">
        <title>The complete genome sequence of a sulfur-oxidizing marine bacterium Thioclava sp. 25B10_4T.</title>
        <authorList>
            <person name="Liu Y."/>
            <person name="Lai Q."/>
            <person name="Shao Z."/>
        </authorList>
    </citation>
    <scope>NUCLEOTIDE SEQUENCE [LARGE SCALE GENOMIC DNA]</scope>
    <source>
        <strain evidence="2 3">25B10_4</strain>
    </source>
</reference>
<feature type="transmembrane region" description="Helical" evidence="1">
    <location>
        <begin position="92"/>
        <end position="109"/>
    </location>
</feature>
<evidence type="ECO:0000256" key="1">
    <source>
        <dbReference type="SAM" id="Phobius"/>
    </source>
</evidence>
<proteinExistence type="predicted"/>
<keyword evidence="1" id="KW-0472">Membrane</keyword>
<sequence length="328" mass="35291">MTHDRIYEAFRRRTRRPVGGIGLGAIVAGVGLGFVAAGLAARRPRSGNPVKRSRNKREALRLGRDGAAIMGASVLFDSALEHLRGDFRRDEMYVAPLTGATAMAAALAEPRRSKRGRALEATHLTSVGIGMAGMGFHLRNISRRPGGISWNNLFYAAPLGAPGALIMSGLFGMVTHRMAQTRGYEHLHGRELACLTALALVAESGEVALLHFRGAFHDKAMYLPVTLPPLAAAGLMAQAIYPHRRFRRPLTLLLRAVEGLGYVGTGFHAYGVARNSAGWRNWRQTTLAGPPMPAPISFAGLGKTGRAALDLLAVEQDQPHQTKERAAI</sequence>
<keyword evidence="1" id="KW-1133">Transmembrane helix</keyword>
<dbReference type="Proteomes" id="UP000185622">
    <property type="component" value="Chromosome"/>
</dbReference>
<keyword evidence="3" id="KW-1185">Reference proteome</keyword>
<dbReference type="EMBL" id="CP019437">
    <property type="protein sequence ID" value="AQS47347.1"/>
    <property type="molecule type" value="Genomic_DNA"/>
</dbReference>
<name>A0ABM6IF17_9RHOB</name>
<feature type="transmembrane region" description="Helical" evidence="1">
    <location>
        <begin position="153"/>
        <end position="171"/>
    </location>
</feature>
<dbReference type="RefSeq" id="WP_075776379.1">
    <property type="nucleotide sequence ID" value="NZ_CP019437.1"/>
</dbReference>
<gene>
    <name evidence="2" type="ORF">BMG03_05710</name>
</gene>
<feature type="transmembrane region" description="Helical" evidence="1">
    <location>
        <begin position="220"/>
        <end position="241"/>
    </location>
</feature>
<evidence type="ECO:0000313" key="2">
    <source>
        <dbReference type="EMBL" id="AQS47347.1"/>
    </source>
</evidence>
<evidence type="ECO:0000313" key="3">
    <source>
        <dbReference type="Proteomes" id="UP000185622"/>
    </source>
</evidence>
<feature type="transmembrane region" description="Helical" evidence="1">
    <location>
        <begin position="121"/>
        <end position="141"/>
    </location>
</feature>
<feature type="transmembrane region" description="Helical" evidence="1">
    <location>
        <begin position="20"/>
        <end position="41"/>
    </location>
</feature>
<organism evidence="2 3">
    <name type="scientific">Thioclava nitratireducens</name>
    <dbReference type="NCBI Taxonomy" id="1915078"/>
    <lineage>
        <taxon>Bacteria</taxon>
        <taxon>Pseudomonadati</taxon>
        <taxon>Pseudomonadota</taxon>
        <taxon>Alphaproteobacteria</taxon>
        <taxon>Rhodobacterales</taxon>
        <taxon>Paracoccaceae</taxon>
        <taxon>Thioclava</taxon>
    </lineage>
</organism>